<dbReference type="HOGENOM" id="CLU_3045292_0_0_3"/>
<dbReference type="Proteomes" id="UP000034103">
    <property type="component" value="Chromosome"/>
</dbReference>
<proteinExistence type="predicted"/>
<gene>
    <name evidence="1" type="ORF">MYAER_2561</name>
</gene>
<dbReference type="AlphaFoldDB" id="A0A0F6RM40"/>
<organism evidence="1 2">
    <name type="scientific">Microcystis aeruginosa NIES-2549</name>
    <dbReference type="NCBI Taxonomy" id="1641812"/>
    <lineage>
        <taxon>Bacteria</taxon>
        <taxon>Bacillati</taxon>
        <taxon>Cyanobacteriota</taxon>
        <taxon>Cyanophyceae</taxon>
        <taxon>Oscillatoriophycideae</taxon>
        <taxon>Chroococcales</taxon>
        <taxon>Microcystaceae</taxon>
        <taxon>Microcystis</taxon>
    </lineage>
</organism>
<name>A0A0F6RM40_MICAE</name>
<accession>A0A0F6RM40</accession>
<evidence type="ECO:0000313" key="2">
    <source>
        <dbReference type="Proteomes" id="UP000034103"/>
    </source>
</evidence>
<protein>
    <submittedName>
        <fullName evidence="1">Uncharacterized protein</fullName>
    </submittedName>
</protein>
<dbReference type="EMBL" id="CP011304">
    <property type="protein sequence ID" value="AKE64903.1"/>
    <property type="molecule type" value="Genomic_DNA"/>
</dbReference>
<dbReference type="PATRIC" id="fig|1641812.3.peg.2648"/>
<dbReference type="Gene3D" id="1.20.1270.180">
    <property type="match status" value="1"/>
</dbReference>
<reference evidence="1 2" key="1">
    <citation type="journal article" date="2015" name="Genome Announc.">
        <title>Complete Genome Sequence of Microcystis aeruginosa NIES-2549, a Bloom-Forming Cyanobacterium from Lake Kasumigaura, Japan.</title>
        <authorList>
            <person name="Yamaguchi H."/>
            <person name="Suzuki S."/>
            <person name="Tanabe Y."/>
            <person name="Osana Y."/>
            <person name="Shimura Y."/>
            <person name="Ishida K."/>
            <person name="Kawachi M."/>
        </authorList>
    </citation>
    <scope>NUCLEOTIDE SEQUENCE [LARGE SCALE GENOMIC DNA]</scope>
    <source>
        <strain evidence="1 2">NIES-2549</strain>
    </source>
</reference>
<sequence>MATKPNLGHFRSCEFERSAYEGGSLAPMIYGFCLANVTEQRTKDLQRYLEDSDL</sequence>
<evidence type="ECO:0000313" key="1">
    <source>
        <dbReference type="EMBL" id="AKE64903.1"/>
    </source>
</evidence>